<dbReference type="AlphaFoldDB" id="A0AAV9VS20"/>
<evidence type="ECO:0000256" key="1">
    <source>
        <dbReference type="SAM" id="MobiDB-lite"/>
    </source>
</evidence>
<sequence length="109" mass="12645">MRLWIDGQALRPENDYPTPEHENVDDDYGIEEEIDPVQLQQMEPDVTIQGPERNRLWSPVDAIGQENMNQLLETYSTTGSEDKEVAMERYISLRSVLQLILLQEESQIV</sequence>
<gene>
    <name evidence="2" type="ORF">TWF481_002998</name>
</gene>
<accession>A0AAV9VS20</accession>
<feature type="compositionally biased region" description="Basic and acidic residues" evidence="1">
    <location>
        <begin position="12"/>
        <end position="22"/>
    </location>
</feature>
<protein>
    <submittedName>
        <fullName evidence="2">Uncharacterized protein</fullName>
    </submittedName>
</protein>
<dbReference type="EMBL" id="JAVHJL010000012">
    <property type="protein sequence ID" value="KAK6495953.1"/>
    <property type="molecule type" value="Genomic_DNA"/>
</dbReference>
<name>A0AAV9VS20_9PEZI</name>
<dbReference type="Proteomes" id="UP001370758">
    <property type="component" value="Unassembled WGS sequence"/>
</dbReference>
<comment type="caution">
    <text evidence="2">The sequence shown here is derived from an EMBL/GenBank/DDBJ whole genome shotgun (WGS) entry which is preliminary data.</text>
</comment>
<reference evidence="2 3" key="1">
    <citation type="submission" date="2023-08" db="EMBL/GenBank/DDBJ databases">
        <authorList>
            <person name="Palmer J.M."/>
        </authorList>
    </citation>
    <scope>NUCLEOTIDE SEQUENCE [LARGE SCALE GENOMIC DNA]</scope>
    <source>
        <strain evidence="2 3">TWF481</strain>
    </source>
</reference>
<organism evidence="2 3">
    <name type="scientific">Arthrobotrys musiformis</name>
    <dbReference type="NCBI Taxonomy" id="47236"/>
    <lineage>
        <taxon>Eukaryota</taxon>
        <taxon>Fungi</taxon>
        <taxon>Dikarya</taxon>
        <taxon>Ascomycota</taxon>
        <taxon>Pezizomycotina</taxon>
        <taxon>Orbiliomycetes</taxon>
        <taxon>Orbiliales</taxon>
        <taxon>Orbiliaceae</taxon>
        <taxon>Arthrobotrys</taxon>
    </lineage>
</organism>
<keyword evidence="3" id="KW-1185">Reference proteome</keyword>
<evidence type="ECO:0000313" key="3">
    <source>
        <dbReference type="Proteomes" id="UP001370758"/>
    </source>
</evidence>
<proteinExistence type="predicted"/>
<feature type="region of interest" description="Disordered" evidence="1">
    <location>
        <begin position="1"/>
        <end position="25"/>
    </location>
</feature>
<evidence type="ECO:0000313" key="2">
    <source>
        <dbReference type="EMBL" id="KAK6495953.1"/>
    </source>
</evidence>